<accession>A0ABU9AZU1</accession>
<dbReference type="RefSeq" id="WP_341407057.1">
    <property type="nucleotide sequence ID" value="NZ_JBBUKT010000010.1"/>
</dbReference>
<name>A0ABU9AZU1_9BACT</name>
<sequence>MGIARRHAAETKDLGYFVATIVVESTLPTEAQLIEHVFAALRQLRPEIHGPDYVFTLRYAYSLAKLPNEWEDVAPDWMREDFKLWGVYPVKS</sequence>
<reference evidence="1 2" key="1">
    <citation type="submission" date="2024-04" db="EMBL/GenBank/DDBJ databases">
        <title>Luteolibacter sp. isolated from soil.</title>
        <authorList>
            <person name="An J."/>
        </authorList>
    </citation>
    <scope>NUCLEOTIDE SEQUENCE [LARGE SCALE GENOMIC DNA]</scope>
    <source>
        <strain evidence="1 2">Y139</strain>
    </source>
</reference>
<organism evidence="1 2">
    <name type="scientific">Luteolibacter soli</name>
    <dbReference type="NCBI Taxonomy" id="3135280"/>
    <lineage>
        <taxon>Bacteria</taxon>
        <taxon>Pseudomonadati</taxon>
        <taxon>Verrucomicrobiota</taxon>
        <taxon>Verrucomicrobiia</taxon>
        <taxon>Verrucomicrobiales</taxon>
        <taxon>Verrucomicrobiaceae</taxon>
        <taxon>Luteolibacter</taxon>
    </lineage>
</organism>
<evidence type="ECO:0000313" key="1">
    <source>
        <dbReference type="EMBL" id="MEK7953293.1"/>
    </source>
</evidence>
<evidence type="ECO:0000313" key="2">
    <source>
        <dbReference type="Proteomes" id="UP001371305"/>
    </source>
</evidence>
<keyword evidence="2" id="KW-1185">Reference proteome</keyword>
<gene>
    <name evidence="1" type="ORF">WKV53_22455</name>
</gene>
<dbReference type="Proteomes" id="UP001371305">
    <property type="component" value="Unassembled WGS sequence"/>
</dbReference>
<proteinExistence type="predicted"/>
<protein>
    <submittedName>
        <fullName evidence="1">Uncharacterized protein</fullName>
    </submittedName>
</protein>
<comment type="caution">
    <text evidence="1">The sequence shown here is derived from an EMBL/GenBank/DDBJ whole genome shotgun (WGS) entry which is preliminary data.</text>
</comment>
<dbReference type="EMBL" id="JBBUKT010000010">
    <property type="protein sequence ID" value="MEK7953293.1"/>
    <property type="molecule type" value="Genomic_DNA"/>
</dbReference>